<feature type="compositionally biased region" description="Basic and acidic residues" evidence="1">
    <location>
        <begin position="506"/>
        <end position="536"/>
    </location>
</feature>
<dbReference type="InterPro" id="IPR051964">
    <property type="entry name" value="Chaperone_stress_response"/>
</dbReference>
<organism evidence="3 4">
    <name type="scientific">Lepraria neglecta</name>
    <dbReference type="NCBI Taxonomy" id="209136"/>
    <lineage>
        <taxon>Eukaryota</taxon>
        <taxon>Fungi</taxon>
        <taxon>Dikarya</taxon>
        <taxon>Ascomycota</taxon>
        <taxon>Pezizomycotina</taxon>
        <taxon>Lecanoromycetes</taxon>
        <taxon>OSLEUM clade</taxon>
        <taxon>Lecanoromycetidae</taxon>
        <taxon>Lecanorales</taxon>
        <taxon>Lecanorineae</taxon>
        <taxon>Stereocaulaceae</taxon>
        <taxon>Lepraria</taxon>
    </lineage>
</organism>
<feature type="region of interest" description="Disordered" evidence="1">
    <location>
        <begin position="739"/>
        <end position="852"/>
    </location>
</feature>
<accession>A0AAD9Z4X9</accession>
<dbReference type="Pfam" id="PF00226">
    <property type="entry name" value="DnaJ"/>
    <property type="match status" value="1"/>
</dbReference>
<feature type="compositionally biased region" description="Polar residues" evidence="1">
    <location>
        <begin position="815"/>
        <end position="841"/>
    </location>
</feature>
<feature type="compositionally biased region" description="Polar residues" evidence="1">
    <location>
        <begin position="896"/>
        <end position="905"/>
    </location>
</feature>
<feature type="compositionally biased region" description="Polar residues" evidence="1">
    <location>
        <begin position="137"/>
        <end position="147"/>
    </location>
</feature>
<feature type="compositionally biased region" description="Polar residues" evidence="1">
    <location>
        <begin position="601"/>
        <end position="614"/>
    </location>
</feature>
<dbReference type="CDD" id="cd06257">
    <property type="entry name" value="DnaJ"/>
    <property type="match status" value="1"/>
</dbReference>
<feature type="compositionally biased region" description="Basic and acidic residues" evidence="1">
    <location>
        <begin position="453"/>
        <end position="478"/>
    </location>
</feature>
<dbReference type="InterPro" id="IPR018253">
    <property type="entry name" value="DnaJ_domain_CS"/>
</dbReference>
<dbReference type="InterPro" id="IPR001623">
    <property type="entry name" value="DnaJ_domain"/>
</dbReference>
<dbReference type="EMBL" id="JASNWA010000008">
    <property type="protein sequence ID" value="KAK3170718.1"/>
    <property type="molecule type" value="Genomic_DNA"/>
</dbReference>
<feature type="region of interest" description="Disordered" evidence="1">
    <location>
        <begin position="894"/>
        <end position="923"/>
    </location>
</feature>
<feature type="domain" description="J" evidence="2">
    <location>
        <begin position="8"/>
        <end position="74"/>
    </location>
</feature>
<dbReference type="PROSITE" id="PS00636">
    <property type="entry name" value="DNAJ_1"/>
    <property type="match status" value="1"/>
</dbReference>
<dbReference type="PROSITE" id="PS50076">
    <property type="entry name" value="DNAJ_2"/>
    <property type="match status" value="1"/>
</dbReference>
<dbReference type="Proteomes" id="UP001276659">
    <property type="component" value="Unassembled WGS sequence"/>
</dbReference>
<feature type="compositionally biased region" description="Polar residues" evidence="1">
    <location>
        <begin position="782"/>
        <end position="794"/>
    </location>
</feature>
<proteinExistence type="predicted"/>
<feature type="region of interest" description="Disordered" evidence="1">
    <location>
        <begin position="79"/>
        <end position="727"/>
    </location>
</feature>
<protein>
    <recommendedName>
        <fullName evidence="2">J domain-containing protein</fullName>
    </recommendedName>
</protein>
<feature type="compositionally biased region" description="Basic and acidic residues" evidence="1">
    <location>
        <begin position="282"/>
        <end position="292"/>
    </location>
</feature>
<dbReference type="GO" id="GO:0005737">
    <property type="term" value="C:cytoplasm"/>
    <property type="evidence" value="ECO:0007669"/>
    <property type="project" value="TreeGrafter"/>
</dbReference>
<comment type="caution">
    <text evidence="3">The sequence shown here is derived from an EMBL/GenBank/DDBJ whole genome shotgun (WGS) entry which is preliminary data.</text>
</comment>
<dbReference type="PRINTS" id="PR00625">
    <property type="entry name" value="JDOMAIN"/>
</dbReference>
<reference evidence="3" key="1">
    <citation type="submission" date="2022-11" db="EMBL/GenBank/DDBJ databases">
        <title>Chromosomal genome sequence assembly and mating type (MAT) locus characterization of the leprose asexual lichenized fungus Lepraria neglecta (Nyl.) Erichsen.</title>
        <authorList>
            <person name="Allen J.L."/>
            <person name="Pfeffer B."/>
        </authorList>
    </citation>
    <scope>NUCLEOTIDE SEQUENCE</scope>
    <source>
        <strain evidence="3">Allen 5258</strain>
    </source>
</reference>
<dbReference type="SUPFAM" id="SSF46565">
    <property type="entry name" value="Chaperone J-domain"/>
    <property type="match status" value="1"/>
</dbReference>
<keyword evidence="4" id="KW-1185">Reference proteome</keyword>
<dbReference type="SMART" id="SM00271">
    <property type="entry name" value="DnaJ"/>
    <property type="match status" value="1"/>
</dbReference>
<gene>
    <name evidence="3" type="ORF">OEA41_002800</name>
</gene>
<name>A0AAD9Z4X9_9LECA</name>
<evidence type="ECO:0000313" key="4">
    <source>
        <dbReference type="Proteomes" id="UP001276659"/>
    </source>
</evidence>
<feature type="compositionally biased region" description="Pro residues" evidence="1">
    <location>
        <begin position="90"/>
        <end position="125"/>
    </location>
</feature>
<evidence type="ECO:0000256" key="1">
    <source>
        <dbReference type="SAM" id="MobiDB-lite"/>
    </source>
</evidence>
<feature type="compositionally biased region" description="Basic residues" evidence="1">
    <location>
        <begin position="750"/>
        <end position="761"/>
    </location>
</feature>
<evidence type="ECO:0000313" key="3">
    <source>
        <dbReference type="EMBL" id="KAK3170718.1"/>
    </source>
</evidence>
<dbReference type="Gene3D" id="1.10.287.110">
    <property type="entry name" value="DnaJ domain"/>
    <property type="match status" value="1"/>
</dbReference>
<evidence type="ECO:0000259" key="2">
    <source>
        <dbReference type="PROSITE" id="PS50076"/>
    </source>
</evidence>
<feature type="compositionally biased region" description="Polar residues" evidence="1">
    <location>
        <begin position="494"/>
        <end position="505"/>
    </location>
</feature>
<dbReference type="FunFam" id="1.10.287.110:FF:000096">
    <property type="entry name" value="DnaJ domain protein"/>
    <property type="match status" value="1"/>
</dbReference>
<dbReference type="PANTHER" id="PTHR44029:SF1">
    <property type="entry name" value="DNAJ HOMOLOG SUBFAMILY C MEMBER 21"/>
    <property type="match status" value="1"/>
</dbReference>
<dbReference type="InterPro" id="IPR036869">
    <property type="entry name" value="J_dom_sf"/>
</dbReference>
<feature type="compositionally biased region" description="Basic and acidic residues" evidence="1">
    <location>
        <begin position="150"/>
        <end position="164"/>
    </location>
</feature>
<dbReference type="PANTHER" id="PTHR44029">
    <property type="entry name" value="DNAJ HOMOLOG SUBFAMILY C MEMBER 21"/>
    <property type="match status" value="1"/>
</dbReference>
<feature type="compositionally biased region" description="Polar residues" evidence="1">
    <location>
        <begin position="393"/>
        <end position="404"/>
    </location>
</feature>
<dbReference type="AlphaFoldDB" id="A0AAD9Z4X9"/>
<sequence length="1038" mass="113911">MRADADRDLYKDLELEPSADANEIKRQFKKLALKYHPDRNPGKEVEYNSKFQAIQSANEVLTDPQQRAKYDAQRIRAGLLHTYNATSSPPTKPNVPPRPSSTSFPPPPRPPPAAAPKSQYPPPPSGAQKYARFNRPESASTWASAGTDSAKAKTNDYKAWEQMRHGQGPLPTRRTMPPKTARASTFQPGREFNDGVPRSTTRGRADYDQYPGVSAGMPGMAGAKTSRSPKRPGFAPGTPGEDEGQAPSAYFNVSRGKRPASSRAQTNMPPPPSPAPTKKRHDPLQELREKVGFNEPFGNKTRSTPYKTGGGERTHFASPGLHRSATSAVPRDTNSSSNSRTGLYETPHARAASAAGANHNGKSSPDKKEKNVFGGYSSSSLSSSSSDDDEPSFASTKPTITQIPKTRKSRMPAGAHRQTGFNPFARGKDAGDEPMAPQTALGDNYYTGPRRHSAIDLDSQKSSEFEEHRAQHDAERSRQQSTGDAGKAPETLRTDGSQPSLARSKSWQEKWEGHKEKWGSPPKDNECHPAMDDQKNRIPVYAARGYNPFSSPPSSGPHSSDKWSDQGPFKSPKRPRTQSAEAPPYWAIPSCLRPVKEAETPKSSNTQYPVQSKYQKMLRERADSDLFGSFNFPDSTKRPLTGPPIRSRSTENIDTNFSPDGYQPKFFEPSLTSRTGTPLRAVSPTDGSTVRQEPLVTGHGHNVQEDSSKTSNTTIPPPPPPAQDSYSPERWAAHLEDLNFEMQDPPQGRSRSKTTTRKRLRTQAPKAANAQATVNDAEEEPTANSATGESLDSSKANRDVDAMDLDEPTPPRASATASEQQTNGNAMSPKQTNGTNTTPRQAPTLPPRANGYLQPEADALHLNLGDLKNVFPFAPSNEGLGNMNDMATTLPFESRASPTKPSANTPALRHGLPHPPKFPFTPRNLTSSTCEHYLRQLRSYMDAWNGFNTDMVKVLAKRQAFIQESSSCNWLDIKGNGYEDYMKGLEEHKRARVHLETAYDHHEKNMMDLGLVRDEIIRGRGGAGRKPSDVVDMLEALL</sequence>
<feature type="compositionally biased region" description="Polar residues" evidence="1">
    <location>
        <begin position="324"/>
        <end position="341"/>
    </location>
</feature>